<reference evidence="1" key="1">
    <citation type="submission" date="2023-10" db="EMBL/GenBank/DDBJ databases">
        <title>Genome assemblies of two species of porcelain crab, Petrolisthes cinctipes and Petrolisthes manimaculis (Anomura: Porcellanidae).</title>
        <authorList>
            <person name="Angst P."/>
        </authorList>
    </citation>
    <scope>NUCLEOTIDE SEQUENCE</scope>
    <source>
        <strain evidence="1">PB745_01</strain>
        <tissue evidence="1">Gill</tissue>
    </source>
</reference>
<evidence type="ECO:0000313" key="1">
    <source>
        <dbReference type="EMBL" id="KAK3860944.1"/>
    </source>
</evidence>
<organism evidence="1 2">
    <name type="scientific">Petrolisthes cinctipes</name>
    <name type="common">Flat porcelain crab</name>
    <dbReference type="NCBI Taxonomy" id="88211"/>
    <lineage>
        <taxon>Eukaryota</taxon>
        <taxon>Metazoa</taxon>
        <taxon>Ecdysozoa</taxon>
        <taxon>Arthropoda</taxon>
        <taxon>Crustacea</taxon>
        <taxon>Multicrustacea</taxon>
        <taxon>Malacostraca</taxon>
        <taxon>Eumalacostraca</taxon>
        <taxon>Eucarida</taxon>
        <taxon>Decapoda</taxon>
        <taxon>Pleocyemata</taxon>
        <taxon>Anomura</taxon>
        <taxon>Galatheoidea</taxon>
        <taxon>Porcellanidae</taxon>
        <taxon>Petrolisthes</taxon>
    </lineage>
</organism>
<comment type="caution">
    <text evidence="1">The sequence shown here is derived from an EMBL/GenBank/DDBJ whole genome shotgun (WGS) entry which is preliminary data.</text>
</comment>
<gene>
    <name evidence="1" type="ORF">Pcinc_033036</name>
</gene>
<dbReference type="AlphaFoldDB" id="A0AAE1ET56"/>
<keyword evidence="2" id="KW-1185">Reference proteome</keyword>
<dbReference type="Proteomes" id="UP001286313">
    <property type="component" value="Unassembled WGS sequence"/>
</dbReference>
<sequence length="112" mass="12729">MVAAQFEFKDQQGRRRVGWLGGGIRRADDGEGREKREMVETWGIEEGDDYRGRVRLWGGLPGLERSSFIPNLFTLNFQPNPFHSPPSNTFLLPHSFQSDPFLSSPFLSAPSF</sequence>
<name>A0AAE1ET56_PETCI</name>
<evidence type="ECO:0000313" key="2">
    <source>
        <dbReference type="Proteomes" id="UP001286313"/>
    </source>
</evidence>
<dbReference type="EMBL" id="JAWQEG010004599">
    <property type="protein sequence ID" value="KAK3860944.1"/>
    <property type="molecule type" value="Genomic_DNA"/>
</dbReference>
<protein>
    <submittedName>
        <fullName evidence="1">Uncharacterized protein</fullName>
    </submittedName>
</protein>
<accession>A0AAE1ET56</accession>
<proteinExistence type="predicted"/>